<dbReference type="EMBL" id="FOQO01000001">
    <property type="protein sequence ID" value="SFH77182.1"/>
    <property type="molecule type" value="Genomic_DNA"/>
</dbReference>
<dbReference type="InterPro" id="IPR007372">
    <property type="entry name" value="Lipid/polyisoprenoid-bd_YceI"/>
</dbReference>
<dbReference type="Pfam" id="PF04264">
    <property type="entry name" value="YceI"/>
    <property type="match status" value="1"/>
</dbReference>
<dbReference type="SMART" id="SM00867">
    <property type="entry name" value="YceI"/>
    <property type="match status" value="1"/>
</dbReference>
<evidence type="ECO:0000259" key="1">
    <source>
        <dbReference type="SMART" id="SM00867"/>
    </source>
</evidence>
<gene>
    <name evidence="2" type="ORF">SAMN05444682_101159</name>
</gene>
<evidence type="ECO:0000313" key="3">
    <source>
        <dbReference type="Proteomes" id="UP000198670"/>
    </source>
</evidence>
<feature type="domain" description="Lipid/polyisoprenoid-binding YceI-like" evidence="1">
    <location>
        <begin position="44"/>
        <end position="209"/>
    </location>
</feature>
<dbReference type="PROSITE" id="PS51257">
    <property type="entry name" value="PROKAR_LIPOPROTEIN"/>
    <property type="match status" value="1"/>
</dbReference>
<dbReference type="PANTHER" id="PTHR34406:SF1">
    <property type="entry name" value="PROTEIN YCEI"/>
    <property type="match status" value="1"/>
</dbReference>
<reference evidence="2 3" key="1">
    <citation type="submission" date="2016-10" db="EMBL/GenBank/DDBJ databases">
        <authorList>
            <person name="de Groot N.N."/>
        </authorList>
    </citation>
    <scope>NUCLEOTIDE SEQUENCE [LARGE SCALE GENOMIC DNA]</scope>
    <source>
        <strain evidence="2 3">RK1</strain>
    </source>
</reference>
<dbReference type="SUPFAM" id="SSF101874">
    <property type="entry name" value="YceI-like"/>
    <property type="match status" value="1"/>
</dbReference>
<accession>A0A1I3CRM7</accession>
<name>A0A1I3CRM7_9SPHI</name>
<dbReference type="Proteomes" id="UP000198670">
    <property type="component" value="Unassembled WGS sequence"/>
</dbReference>
<dbReference type="OrthoDB" id="951410at2"/>
<keyword evidence="3" id="KW-1185">Reference proteome</keyword>
<dbReference type="AlphaFoldDB" id="A0A1I3CRM7"/>
<evidence type="ECO:0000313" key="2">
    <source>
        <dbReference type="EMBL" id="SFH77182.1"/>
    </source>
</evidence>
<sequence>MEKLVLSVAAGALVLASCVSNPEGNKAETTDHVETTETVGAGNALTVDTSASELAWTGRKVSGQHHGTVKIKSGSLTVENGQLTGGNFVADLTTITNHDLDGEYKGKLEGHLKSADFFDVENHPEATFEITGVEPGAEAGVVKVSGNLTIRGVSKNITFDAHVQEASDTSIKATADFNIAREDWGVNYAGQADDLISKEINLKVTLVAKA</sequence>
<dbReference type="Gene3D" id="2.40.128.110">
    <property type="entry name" value="Lipid/polyisoprenoid-binding, YceI-like"/>
    <property type="match status" value="1"/>
</dbReference>
<dbReference type="PANTHER" id="PTHR34406">
    <property type="entry name" value="PROTEIN YCEI"/>
    <property type="match status" value="1"/>
</dbReference>
<dbReference type="STRING" id="1477437.SAMN05444682_101159"/>
<dbReference type="InterPro" id="IPR036761">
    <property type="entry name" value="TTHA0802/YceI-like_sf"/>
</dbReference>
<protein>
    <submittedName>
        <fullName evidence="2">YceI-like domain-containing protein</fullName>
    </submittedName>
</protein>
<dbReference type="RefSeq" id="WP_090624382.1">
    <property type="nucleotide sequence ID" value="NZ_FOQO01000001.1"/>
</dbReference>
<organism evidence="2 3">
    <name type="scientific">Parapedobacter indicus</name>
    <dbReference type="NCBI Taxonomy" id="1477437"/>
    <lineage>
        <taxon>Bacteria</taxon>
        <taxon>Pseudomonadati</taxon>
        <taxon>Bacteroidota</taxon>
        <taxon>Sphingobacteriia</taxon>
        <taxon>Sphingobacteriales</taxon>
        <taxon>Sphingobacteriaceae</taxon>
        <taxon>Parapedobacter</taxon>
    </lineage>
</organism>
<proteinExistence type="predicted"/>